<dbReference type="PANTHER" id="PTHR32309:SF13">
    <property type="entry name" value="FERRIC ENTEROBACTIN TRANSPORT PROTEIN FEPE"/>
    <property type="match status" value="1"/>
</dbReference>
<dbReference type="GO" id="GO:0005886">
    <property type="term" value="C:plasma membrane"/>
    <property type="evidence" value="ECO:0007669"/>
    <property type="project" value="TreeGrafter"/>
</dbReference>
<reference evidence="2" key="1">
    <citation type="submission" date="2018-05" db="EMBL/GenBank/DDBJ databases">
        <authorList>
            <person name="Lanie J.A."/>
            <person name="Ng W.-L."/>
            <person name="Kazmierczak K.M."/>
            <person name="Andrzejewski T.M."/>
            <person name="Davidsen T.M."/>
            <person name="Wayne K.J."/>
            <person name="Tettelin H."/>
            <person name="Glass J.I."/>
            <person name="Rusch D."/>
            <person name="Podicherti R."/>
            <person name="Tsui H.-C.T."/>
            <person name="Winkler M.E."/>
        </authorList>
    </citation>
    <scope>NUCLEOTIDE SEQUENCE</scope>
</reference>
<dbReference type="AlphaFoldDB" id="A0A383BFY9"/>
<protein>
    <submittedName>
        <fullName evidence="2">Uncharacterized protein</fullName>
    </submittedName>
</protein>
<dbReference type="EMBL" id="UINC01200075">
    <property type="protein sequence ID" value="SVE18794.1"/>
    <property type="molecule type" value="Genomic_DNA"/>
</dbReference>
<feature type="non-terminal residue" evidence="2">
    <location>
        <position position="246"/>
    </location>
</feature>
<name>A0A383BFY9_9ZZZZ</name>
<gene>
    <name evidence="2" type="ORF">METZ01_LOCUS471648</name>
</gene>
<keyword evidence="1" id="KW-0175">Coiled coil</keyword>
<feature type="coiled-coil region" evidence="1">
    <location>
        <begin position="178"/>
        <end position="205"/>
    </location>
</feature>
<accession>A0A383BFY9</accession>
<dbReference type="GO" id="GO:0004713">
    <property type="term" value="F:protein tyrosine kinase activity"/>
    <property type="evidence" value="ECO:0007669"/>
    <property type="project" value="TreeGrafter"/>
</dbReference>
<dbReference type="InterPro" id="IPR050445">
    <property type="entry name" value="Bact_polysacc_biosynth/exp"/>
</dbReference>
<evidence type="ECO:0000256" key="1">
    <source>
        <dbReference type="SAM" id="Coils"/>
    </source>
</evidence>
<organism evidence="2">
    <name type="scientific">marine metagenome</name>
    <dbReference type="NCBI Taxonomy" id="408172"/>
    <lineage>
        <taxon>unclassified sequences</taxon>
        <taxon>metagenomes</taxon>
        <taxon>ecological metagenomes</taxon>
    </lineage>
</organism>
<feature type="non-terminal residue" evidence="2">
    <location>
        <position position="1"/>
    </location>
</feature>
<sequence>KISNSIFAILKSRTMMESIVKEMNLVDRYKSENTEEAIKKLEKNLDYKLLEEGTISVSALVQTQWLSNEQNDNDSRFRAKEIVSYIISELDRVNKALQTDEARFHRLFLEKRYNESINNLYDSEEMLRLFQEEHNTLNLVEQTKAAIRIGAEIRSQILVDEVKLGMLENNFNPNHPEIERQKQEIKELEQQYSALDNSSDSVSKQSSNLFPQFSEVPNLEIKLMRLNREVEIQTKLYAFLTQQYEE</sequence>
<evidence type="ECO:0000313" key="2">
    <source>
        <dbReference type="EMBL" id="SVE18794.1"/>
    </source>
</evidence>
<proteinExistence type="predicted"/>
<dbReference type="PANTHER" id="PTHR32309">
    <property type="entry name" value="TYROSINE-PROTEIN KINASE"/>
    <property type="match status" value="1"/>
</dbReference>